<organism evidence="2">
    <name type="scientific">marine sediment metagenome</name>
    <dbReference type="NCBI Taxonomy" id="412755"/>
    <lineage>
        <taxon>unclassified sequences</taxon>
        <taxon>metagenomes</taxon>
        <taxon>ecological metagenomes</taxon>
    </lineage>
</organism>
<feature type="non-terminal residue" evidence="2">
    <location>
        <position position="1"/>
    </location>
</feature>
<feature type="compositionally biased region" description="Basic and acidic residues" evidence="1">
    <location>
        <begin position="144"/>
        <end position="157"/>
    </location>
</feature>
<feature type="non-terminal residue" evidence="2">
    <location>
        <position position="203"/>
    </location>
</feature>
<name>X0YAX4_9ZZZZ</name>
<protein>
    <submittedName>
        <fullName evidence="2">Uncharacterized protein</fullName>
    </submittedName>
</protein>
<dbReference type="Gene3D" id="3.40.50.300">
    <property type="entry name" value="P-loop containing nucleotide triphosphate hydrolases"/>
    <property type="match status" value="1"/>
</dbReference>
<feature type="region of interest" description="Disordered" evidence="1">
    <location>
        <begin position="121"/>
        <end position="203"/>
    </location>
</feature>
<evidence type="ECO:0000256" key="1">
    <source>
        <dbReference type="SAM" id="MobiDB-lite"/>
    </source>
</evidence>
<accession>X0YAX4</accession>
<dbReference type="AlphaFoldDB" id="X0YAX4"/>
<feature type="compositionally biased region" description="Basic and acidic residues" evidence="1">
    <location>
        <begin position="175"/>
        <end position="191"/>
    </location>
</feature>
<reference evidence="2" key="1">
    <citation type="journal article" date="2014" name="Front. Microbiol.">
        <title>High frequency of phylogenetically diverse reductive dehalogenase-homologous genes in deep subseafloor sedimentary metagenomes.</title>
        <authorList>
            <person name="Kawai M."/>
            <person name="Futagami T."/>
            <person name="Toyoda A."/>
            <person name="Takaki Y."/>
            <person name="Nishi S."/>
            <person name="Hori S."/>
            <person name="Arai W."/>
            <person name="Tsubouchi T."/>
            <person name="Morono Y."/>
            <person name="Uchiyama I."/>
            <person name="Ito T."/>
            <person name="Fujiyama A."/>
            <person name="Inagaki F."/>
            <person name="Takami H."/>
        </authorList>
    </citation>
    <scope>NUCLEOTIDE SEQUENCE</scope>
    <source>
        <strain evidence="2">Expedition CK06-06</strain>
    </source>
</reference>
<dbReference type="EMBL" id="BARS01055460">
    <property type="protein sequence ID" value="GAG45898.1"/>
    <property type="molecule type" value="Genomic_DNA"/>
</dbReference>
<evidence type="ECO:0000313" key="2">
    <source>
        <dbReference type="EMBL" id="GAG45898.1"/>
    </source>
</evidence>
<gene>
    <name evidence="2" type="ORF">S01H1_81883</name>
</gene>
<sequence>LCQKQAGTKETVLETSIRMIRQYGLGYVFVDQSASLLSKVAFANSYATLAMSQKLRADVQAIAGAMNLTDEQREALSTLSVGSAVVRLADEHPEPFLVKIPRSPIREGSVTDSMIQARMDACSTKSAAEQPPLALSPVISDLPPADKKHESKRESVESHPPTPKESCQPIGSFRLRHDSEPPPEPLSRDAIRFLTDVATRPLS</sequence>
<dbReference type="InterPro" id="IPR027417">
    <property type="entry name" value="P-loop_NTPase"/>
</dbReference>
<proteinExistence type="predicted"/>
<comment type="caution">
    <text evidence="2">The sequence shown here is derived from an EMBL/GenBank/DDBJ whole genome shotgun (WGS) entry which is preliminary data.</text>
</comment>